<accession>A0A1S1J1K9</accession>
<dbReference type="InterPro" id="IPR026444">
    <property type="entry name" value="Secre_tail"/>
</dbReference>
<dbReference type="Proteomes" id="UP000198319">
    <property type="component" value="Unassembled WGS sequence"/>
</dbReference>
<dbReference type="Pfam" id="PF12733">
    <property type="entry name" value="Cadherin-like"/>
    <property type="match status" value="2"/>
</dbReference>
<dbReference type="RefSeq" id="WP_070907760.1">
    <property type="nucleotide sequence ID" value="NZ_MIKE01000024.1"/>
</dbReference>
<name>A0A1S1J1K9_9FLAO</name>
<evidence type="ECO:0000313" key="6">
    <source>
        <dbReference type="Proteomes" id="UP000180252"/>
    </source>
</evidence>
<dbReference type="NCBIfam" id="TIGR04183">
    <property type="entry name" value="Por_Secre_tail"/>
    <property type="match status" value="1"/>
</dbReference>
<protein>
    <recommendedName>
        <fullName evidence="3">Fibronectin type-III domain-containing protein</fullName>
    </recommendedName>
</protein>
<feature type="domain" description="Fibronectin type-III" evidence="3">
    <location>
        <begin position="257"/>
        <end position="370"/>
    </location>
</feature>
<dbReference type="Proteomes" id="UP000180252">
    <property type="component" value="Unassembled WGS sequence"/>
</dbReference>
<feature type="chain" id="PRO_5010218455" description="Fibronectin type-III domain-containing protein" evidence="2">
    <location>
        <begin position="30"/>
        <end position="568"/>
    </location>
</feature>
<dbReference type="InterPro" id="IPR003961">
    <property type="entry name" value="FN3_dom"/>
</dbReference>
<dbReference type="InterPro" id="IPR025883">
    <property type="entry name" value="Cadherin-like_domain"/>
</dbReference>
<dbReference type="InterPro" id="IPR036116">
    <property type="entry name" value="FN3_sf"/>
</dbReference>
<dbReference type="Pfam" id="PF18962">
    <property type="entry name" value="Por_Secre_tail"/>
    <property type="match status" value="1"/>
</dbReference>
<dbReference type="SUPFAM" id="SSF49265">
    <property type="entry name" value="Fibronectin type III"/>
    <property type="match status" value="2"/>
</dbReference>
<evidence type="ECO:0000259" key="3">
    <source>
        <dbReference type="SMART" id="SM00060"/>
    </source>
</evidence>
<evidence type="ECO:0000256" key="1">
    <source>
        <dbReference type="ARBA" id="ARBA00022729"/>
    </source>
</evidence>
<dbReference type="OrthoDB" id="1056765at2"/>
<evidence type="ECO:0000313" key="5">
    <source>
        <dbReference type="EMBL" id="OXB19366.1"/>
    </source>
</evidence>
<proteinExistence type="predicted"/>
<keyword evidence="1 2" id="KW-0732">Signal</keyword>
<dbReference type="Gene3D" id="2.60.40.10">
    <property type="entry name" value="Immunoglobulins"/>
    <property type="match status" value="2"/>
</dbReference>
<keyword evidence="7" id="KW-1185">Reference proteome</keyword>
<comment type="caution">
    <text evidence="4">The sequence shown here is derived from an EMBL/GenBank/DDBJ whole genome shotgun (WGS) entry which is preliminary data.</text>
</comment>
<feature type="domain" description="Fibronectin type-III" evidence="3">
    <location>
        <begin position="34"/>
        <end position="136"/>
    </location>
</feature>
<reference evidence="6" key="2">
    <citation type="submission" date="2016-09" db="EMBL/GenBank/DDBJ databases">
        <authorList>
            <person name="Chen S."/>
            <person name="Walker E."/>
        </authorList>
    </citation>
    <scope>NUCLEOTIDE SEQUENCE [LARGE SCALE GENOMIC DNA]</scope>
    <source>
        <strain evidence="6">MSU</strain>
    </source>
</reference>
<gene>
    <name evidence="5" type="ORF">B0A71_12540</name>
    <name evidence="4" type="ORF">BHE19_12330</name>
</gene>
<dbReference type="InterPro" id="IPR013783">
    <property type="entry name" value="Ig-like_fold"/>
</dbReference>
<reference evidence="4" key="1">
    <citation type="submission" date="2016-09" db="EMBL/GenBank/DDBJ databases">
        <authorList>
            <person name="Capua I."/>
            <person name="De Benedictis P."/>
            <person name="Joannis T."/>
            <person name="Lombin L.H."/>
            <person name="Cattoli G."/>
        </authorList>
    </citation>
    <scope>NUCLEOTIDE SEQUENCE [LARGE SCALE GENOMIC DNA]</scope>
    <source>
        <strain evidence="4">MSU</strain>
    </source>
</reference>
<feature type="signal peptide" evidence="2">
    <location>
        <begin position="1"/>
        <end position="29"/>
    </location>
</feature>
<organism evidence="4 6">
    <name type="scientific">Flavobacterium tructae</name>
    <dbReference type="NCBI Taxonomy" id="1114873"/>
    <lineage>
        <taxon>Bacteria</taxon>
        <taxon>Pseudomonadati</taxon>
        <taxon>Bacteroidota</taxon>
        <taxon>Flavobacteriia</taxon>
        <taxon>Flavobacteriales</taxon>
        <taxon>Flavobacteriaceae</taxon>
        <taxon>Flavobacterium</taxon>
    </lineage>
</organism>
<dbReference type="EMBL" id="MIKE01000024">
    <property type="protein sequence ID" value="OHT44497.1"/>
    <property type="molecule type" value="Genomic_DNA"/>
</dbReference>
<evidence type="ECO:0000313" key="7">
    <source>
        <dbReference type="Proteomes" id="UP000198319"/>
    </source>
</evidence>
<dbReference type="EMBL" id="MUHG01000018">
    <property type="protein sequence ID" value="OXB19366.1"/>
    <property type="molecule type" value="Genomic_DNA"/>
</dbReference>
<reference evidence="5 7" key="3">
    <citation type="submission" date="2016-11" db="EMBL/GenBank/DDBJ databases">
        <title>Whole genomes of Flavobacteriaceae.</title>
        <authorList>
            <person name="Stine C."/>
            <person name="Li C."/>
            <person name="Tadesse D."/>
        </authorList>
    </citation>
    <scope>NUCLEOTIDE SEQUENCE [LARGE SCALE GENOMIC DNA]</scope>
    <source>
        <strain evidence="5 7">ATCC BAA-2541</strain>
    </source>
</reference>
<evidence type="ECO:0000313" key="4">
    <source>
        <dbReference type="EMBL" id="OHT44497.1"/>
    </source>
</evidence>
<dbReference type="AlphaFoldDB" id="A0A1S1J1K9"/>
<evidence type="ECO:0000256" key="2">
    <source>
        <dbReference type="SAM" id="SignalP"/>
    </source>
</evidence>
<dbReference type="STRING" id="1278819.BHE19_12330"/>
<dbReference type="SMART" id="SM00060">
    <property type="entry name" value="FN3"/>
    <property type="match status" value="2"/>
</dbReference>
<sequence>MNRTFTFFFPKKPFLVYVITFLSVFQTMAQTVPTMQASNLAFTNTTSTGTTLNWTNGNGGGRIVFMREGIGSAPVPDNIYFAENKVFGLGDQIGTTGWYTIVKINTDNKTVITGLTPGKTYQVIVMEFNGNPGYPSYLTTTSTGNPAAITTLSNVATLSNLNLSAGALTTVFQSETTDYYARVPNEVSSITVTPVASDANAKIKVNGIAVTSGTPSQVIGNLEVGSLYANSNLITVEVTAQDGTVKIYRIRVFRLLPQPTIQTTGLTFTNTTSTGITLNWTNGNGGSRTVFMRAGTNADSVPNPNPVSELRNGSYQGNPAFGLGDQIGTTGWYVITHINVDNKIIVTGLTPGTTYQVMIMEYTGSSYYPSYLTITSTGNPAAVSTLSNVATLSNLNLSAGVLTTVFSSETTAYTAKVSSGAGSIKITPITTDNRATIKVNGVAVTSGNPSQEISLATGASTMITIEVTAQDGTVKNYIITVEKSSLGVVDNKIEGFAVYPNPVPQGKLYLQTKLIALKDVKIFDMSGKMVFSVSTTNREVFIEGLQKGVYILKVNQDGAESTEKLIVE</sequence>